<feature type="domain" description="Condensation" evidence="1">
    <location>
        <begin position="47"/>
        <end position="498"/>
    </location>
</feature>
<dbReference type="RefSeq" id="WP_344486915.1">
    <property type="nucleotide sequence ID" value="NZ_BAAASB010000069.1"/>
</dbReference>
<evidence type="ECO:0000313" key="3">
    <source>
        <dbReference type="Proteomes" id="UP001596160"/>
    </source>
</evidence>
<protein>
    <submittedName>
        <fullName evidence="2">Condensation domain-containing protein</fullName>
    </submittedName>
</protein>
<organism evidence="2 3">
    <name type="scientific">Streptomyces amakusaensis</name>
    <dbReference type="NCBI Taxonomy" id="67271"/>
    <lineage>
        <taxon>Bacteria</taxon>
        <taxon>Bacillati</taxon>
        <taxon>Actinomycetota</taxon>
        <taxon>Actinomycetes</taxon>
        <taxon>Kitasatosporales</taxon>
        <taxon>Streptomycetaceae</taxon>
        <taxon>Streptomyces</taxon>
    </lineage>
</organism>
<dbReference type="SUPFAM" id="SSF52777">
    <property type="entry name" value="CoA-dependent acyltransferases"/>
    <property type="match status" value="2"/>
</dbReference>
<evidence type="ECO:0000313" key="2">
    <source>
        <dbReference type="EMBL" id="MFC5157076.1"/>
    </source>
</evidence>
<proteinExistence type="predicted"/>
<sequence length="502" mass="53260">LISRIEGVLGVRFSVRDLFEWPSVAGLVGLGRGGGVRSGVVRVVRPDVVPLSFAQRRLWFLNRLDGSGGTYNIPFVVRLLGELDLGALELALGDVVGRHESLRTVFPDVGGVPCQVVLGVDRVDVGLSVVGVGVGGLAAGLDEVAGEGFDLSVDVPFRVRLFGVGEGVHVLSVVIHHVAADGESVVPFLGDLLEAYRARCGGGVPGWSVLPVQYVDYALWQRELLGEEGDSGSVGGGQLEYWRGVLEGLPEELVLPFDRSRPVVASHRGGMVGFGLSAGVHGGLLDVARVGGASLFMVGQAGFAVLLSRLGAGSDIPLGSPVAGRGDEVLEGLVGFFVNTLVFRVDVSGDPSFREVVGRVRDVDLAGLEHQDLPFERLVEVLNPVRSMARHPLFQVLFTVQGDPRPVVELPGLRVEAEVVSRGVAKFDLSVGLVERFGVDGAPAGLDGFLEYASDLFDRGTAEGIAARFVRLLEAVAGDPDVRIGRLDVLSEDERHLLLTEW</sequence>
<dbReference type="Gene3D" id="3.30.559.30">
    <property type="entry name" value="Nonribosomal peptide synthetase, condensation domain"/>
    <property type="match status" value="1"/>
</dbReference>
<dbReference type="PANTHER" id="PTHR45398">
    <property type="match status" value="1"/>
</dbReference>
<feature type="non-terminal residue" evidence="2">
    <location>
        <position position="502"/>
    </location>
</feature>
<accession>A0ABW0AU78</accession>
<dbReference type="PANTHER" id="PTHR45398:SF1">
    <property type="entry name" value="ENZYME, PUTATIVE (JCVI)-RELATED"/>
    <property type="match status" value="1"/>
</dbReference>
<comment type="caution">
    <text evidence="2">The sequence shown here is derived from an EMBL/GenBank/DDBJ whole genome shotgun (WGS) entry which is preliminary data.</text>
</comment>
<keyword evidence="3" id="KW-1185">Reference proteome</keyword>
<gene>
    <name evidence="2" type="ORF">ACFPRH_35730</name>
</gene>
<name>A0ABW0AU78_9ACTN</name>
<dbReference type="EMBL" id="JBHSKP010000084">
    <property type="protein sequence ID" value="MFC5157076.1"/>
    <property type="molecule type" value="Genomic_DNA"/>
</dbReference>
<dbReference type="Pfam" id="PF00668">
    <property type="entry name" value="Condensation"/>
    <property type="match status" value="1"/>
</dbReference>
<dbReference type="Gene3D" id="3.30.559.10">
    <property type="entry name" value="Chloramphenicol acetyltransferase-like domain"/>
    <property type="match status" value="1"/>
</dbReference>
<dbReference type="Proteomes" id="UP001596160">
    <property type="component" value="Unassembled WGS sequence"/>
</dbReference>
<dbReference type="InterPro" id="IPR023213">
    <property type="entry name" value="CAT-like_dom_sf"/>
</dbReference>
<dbReference type="InterPro" id="IPR001242">
    <property type="entry name" value="Condensation_dom"/>
</dbReference>
<feature type="non-terminal residue" evidence="2">
    <location>
        <position position="1"/>
    </location>
</feature>
<evidence type="ECO:0000259" key="1">
    <source>
        <dbReference type="Pfam" id="PF00668"/>
    </source>
</evidence>
<dbReference type="CDD" id="cd19540">
    <property type="entry name" value="LCL_NRPS-like"/>
    <property type="match status" value="1"/>
</dbReference>
<reference evidence="3" key="1">
    <citation type="journal article" date="2019" name="Int. J. Syst. Evol. Microbiol.">
        <title>The Global Catalogue of Microorganisms (GCM) 10K type strain sequencing project: providing services to taxonomists for standard genome sequencing and annotation.</title>
        <authorList>
            <consortium name="The Broad Institute Genomics Platform"/>
            <consortium name="The Broad Institute Genome Sequencing Center for Infectious Disease"/>
            <person name="Wu L."/>
            <person name="Ma J."/>
        </authorList>
    </citation>
    <scope>NUCLEOTIDE SEQUENCE [LARGE SCALE GENOMIC DNA]</scope>
    <source>
        <strain evidence="3">PCU 266</strain>
    </source>
</reference>